<dbReference type="AlphaFoldDB" id="S5YCS2"/>
<dbReference type="eggNOG" id="COG4166">
    <property type="taxonomic scope" value="Bacteria"/>
</dbReference>
<dbReference type="GO" id="GO:1904680">
    <property type="term" value="F:peptide transmembrane transporter activity"/>
    <property type="evidence" value="ECO:0007669"/>
    <property type="project" value="TreeGrafter"/>
</dbReference>
<dbReference type="PIRSF" id="PIRSF002741">
    <property type="entry name" value="MppA"/>
    <property type="match status" value="1"/>
</dbReference>
<dbReference type="HOGENOM" id="CLU_023171_0_0_5"/>
<protein>
    <submittedName>
        <fullName evidence="6">Peptide/nickel transport system, substrate-binding protein</fullName>
    </submittedName>
</protein>
<evidence type="ECO:0000256" key="3">
    <source>
        <dbReference type="ARBA" id="ARBA00022729"/>
    </source>
</evidence>
<dbReference type="KEGG" id="pami:JCM7686_2174"/>
<dbReference type="GO" id="GO:0015833">
    <property type="term" value="P:peptide transport"/>
    <property type="evidence" value="ECO:0007669"/>
    <property type="project" value="TreeGrafter"/>
</dbReference>
<keyword evidence="3 4" id="KW-0732">Signal</keyword>
<evidence type="ECO:0000313" key="6">
    <source>
        <dbReference type="EMBL" id="AGT09253.1"/>
    </source>
</evidence>
<feature type="domain" description="Solute-binding protein family 5" evidence="5">
    <location>
        <begin position="120"/>
        <end position="514"/>
    </location>
</feature>
<evidence type="ECO:0000313" key="7">
    <source>
        <dbReference type="Proteomes" id="UP000015480"/>
    </source>
</evidence>
<dbReference type="Gene3D" id="3.40.190.10">
    <property type="entry name" value="Periplasmic binding protein-like II"/>
    <property type="match status" value="1"/>
</dbReference>
<dbReference type="Pfam" id="PF00496">
    <property type="entry name" value="SBP_bac_5"/>
    <property type="match status" value="1"/>
</dbReference>
<dbReference type="RefSeq" id="WP_020950891.1">
    <property type="nucleotide sequence ID" value="NC_022041.1"/>
</dbReference>
<dbReference type="SUPFAM" id="SSF53850">
    <property type="entry name" value="Periplasmic binding protein-like II"/>
    <property type="match status" value="1"/>
</dbReference>
<proteinExistence type="inferred from homology"/>
<sequence length="614" mass="68901">MRYASLLAPLATLVLIGPALAEDATITSHGISVFNEPLKLPADFAHLDYVNPDAPKGGEISEWWLGSFDSYNPFSIKGRAALLSSSMLESLMTGVADEVGTAYCLICDKIEYPASRDWVIFSMRPEAKFSDGTPLTAQDVLFSFETLRDQGLSSFRTVIAQQVEKAEVIDDHHIKFTFLPNYPRRDLIQSVGSLPIFSRADFEKNKRDFSASSSVPYLGSGPYMFDRADIGRTIIYKRNPDYWGQDLAINKGRSNFDRIRIEYFGDSDSAFEAFKSGEYTFRNENSALSWATGYDFPGLKNGSVIKDTLAKGNKAQTQGFVFNLRREKFQDIRVREAISLLFNFEWANQTLFYGLYKRVNSFWDNSDLAATGVASPAELALLTPLAKDLPEGVLTEDAVTAPISGERQLDRKNLRQANALLDAAGWKTGSDGMRRNDKGETLKVEFLNDNKQFERIINPYVQNLRAAGIDAVLTNVDDAQMTTRERSFDFDIITDVISTDLMPGADLEQMFKSDSAQGEFNPMGLANPAIDSLVDQVIAASTQQEMTDRTRALDRALRSLRFWVPQYYSPNYNLAYYDQYAHPETLPPYALGELDFWWFDADKAQKLKASGALR</sequence>
<feature type="chain" id="PRO_5004544896" evidence="4">
    <location>
        <begin position="22"/>
        <end position="614"/>
    </location>
</feature>
<evidence type="ECO:0000256" key="4">
    <source>
        <dbReference type="SAM" id="SignalP"/>
    </source>
</evidence>
<dbReference type="PATRIC" id="fig|1367847.3.peg.2167"/>
<evidence type="ECO:0000259" key="5">
    <source>
        <dbReference type="Pfam" id="PF00496"/>
    </source>
</evidence>
<dbReference type="GO" id="GO:0043190">
    <property type="term" value="C:ATP-binding cassette (ABC) transporter complex"/>
    <property type="evidence" value="ECO:0007669"/>
    <property type="project" value="InterPro"/>
</dbReference>
<gene>
    <name evidence="6" type="ORF">JCM7686_2174</name>
</gene>
<dbReference type="Gene3D" id="3.10.105.10">
    <property type="entry name" value="Dipeptide-binding Protein, Domain 3"/>
    <property type="match status" value="1"/>
</dbReference>
<dbReference type="CDD" id="cd08497">
    <property type="entry name" value="MbnE-like"/>
    <property type="match status" value="1"/>
</dbReference>
<dbReference type="InterPro" id="IPR030678">
    <property type="entry name" value="Peptide/Ni-bd"/>
</dbReference>
<dbReference type="EMBL" id="CP006650">
    <property type="protein sequence ID" value="AGT09253.1"/>
    <property type="molecule type" value="Genomic_DNA"/>
</dbReference>
<dbReference type="InterPro" id="IPR039424">
    <property type="entry name" value="SBP_5"/>
</dbReference>
<organism evidence="6 7">
    <name type="scientific">Paracoccus aminophilus JCM 7686</name>
    <dbReference type="NCBI Taxonomy" id="1367847"/>
    <lineage>
        <taxon>Bacteria</taxon>
        <taxon>Pseudomonadati</taxon>
        <taxon>Pseudomonadota</taxon>
        <taxon>Alphaproteobacteria</taxon>
        <taxon>Rhodobacterales</taxon>
        <taxon>Paracoccaceae</taxon>
        <taxon>Paracoccus</taxon>
    </lineage>
</organism>
<dbReference type="OrthoDB" id="9803988at2"/>
<dbReference type="Proteomes" id="UP000015480">
    <property type="component" value="Chromosome"/>
</dbReference>
<evidence type="ECO:0000256" key="2">
    <source>
        <dbReference type="ARBA" id="ARBA00005695"/>
    </source>
</evidence>
<reference evidence="6 7" key="1">
    <citation type="journal article" date="2014" name="BMC Genomics">
        <title>Architecture and functions of a multipartite genome of the methylotrophic bacterium Paracoccus aminophilus JCM 7686, containing primary and secondary chromids.</title>
        <authorList>
            <person name="Dziewit L."/>
            <person name="Czarnecki J."/>
            <person name="Wibberg D."/>
            <person name="Radlinska M."/>
            <person name="Mrozek P."/>
            <person name="Szymczak M."/>
            <person name="Schluter A."/>
            <person name="Puhler A."/>
            <person name="Bartosik D."/>
        </authorList>
    </citation>
    <scope>NUCLEOTIDE SEQUENCE [LARGE SCALE GENOMIC DNA]</scope>
    <source>
        <strain evidence="6">JCM 7686</strain>
    </source>
</reference>
<dbReference type="STRING" id="1367847.JCM7686_2174"/>
<dbReference type="InterPro" id="IPR000914">
    <property type="entry name" value="SBP_5_dom"/>
</dbReference>
<dbReference type="GO" id="GO:0030288">
    <property type="term" value="C:outer membrane-bounded periplasmic space"/>
    <property type="evidence" value="ECO:0007669"/>
    <property type="project" value="TreeGrafter"/>
</dbReference>
<dbReference type="PANTHER" id="PTHR30290:SF64">
    <property type="entry name" value="ABC TRANSPORTER PERIPLASMIC BINDING PROTEIN"/>
    <property type="match status" value="1"/>
</dbReference>
<dbReference type="GO" id="GO:0042884">
    <property type="term" value="P:microcin transport"/>
    <property type="evidence" value="ECO:0007669"/>
    <property type="project" value="TreeGrafter"/>
</dbReference>
<comment type="similarity">
    <text evidence="2">Belongs to the bacterial solute-binding protein 5 family.</text>
</comment>
<feature type="signal peptide" evidence="4">
    <location>
        <begin position="1"/>
        <end position="21"/>
    </location>
</feature>
<comment type="subcellular location">
    <subcellularLocation>
        <location evidence="1">Periplasm</location>
    </subcellularLocation>
</comment>
<name>S5YCS2_PARAH</name>
<evidence type="ECO:0000256" key="1">
    <source>
        <dbReference type="ARBA" id="ARBA00004418"/>
    </source>
</evidence>
<accession>S5YCS2</accession>
<dbReference type="PANTHER" id="PTHR30290">
    <property type="entry name" value="PERIPLASMIC BINDING COMPONENT OF ABC TRANSPORTER"/>
    <property type="match status" value="1"/>
</dbReference>
<keyword evidence="7" id="KW-1185">Reference proteome</keyword>